<dbReference type="PROSITE" id="PS00678">
    <property type="entry name" value="WD_REPEATS_1"/>
    <property type="match status" value="1"/>
</dbReference>
<feature type="repeat" description="WD" evidence="3">
    <location>
        <begin position="327"/>
        <end position="370"/>
    </location>
</feature>
<dbReference type="InterPro" id="IPR036322">
    <property type="entry name" value="WD40_repeat_dom_sf"/>
</dbReference>
<dbReference type="InterPro" id="IPR015943">
    <property type="entry name" value="WD40/YVTN_repeat-like_dom_sf"/>
</dbReference>
<name>A0A919NYZ3_9ACTN</name>
<dbReference type="Pfam" id="PF00400">
    <property type="entry name" value="WD40"/>
    <property type="match status" value="7"/>
</dbReference>
<keyword evidence="1 3" id="KW-0853">WD repeat</keyword>
<dbReference type="PROSITE" id="PS50082">
    <property type="entry name" value="WD_REPEATS_2"/>
    <property type="match status" value="6"/>
</dbReference>
<dbReference type="PRINTS" id="PR00320">
    <property type="entry name" value="GPROTEINBRPT"/>
</dbReference>
<keyword evidence="5" id="KW-1185">Reference proteome</keyword>
<organism evidence="4 5">
    <name type="scientific">Paractinoplanes tereljensis</name>
    <dbReference type="NCBI Taxonomy" id="571912"/>
    <lineage>
        <taxon>Bacteria</taxon>
        <taxon>Bacillati</taxon>
        <taxon>Actinomycetota</taxon>
        <taxon>Actinomycetes</taxon>
        <taxon>Micromonosporales</taxon>
        <taxon>Micromonosporaceae</taxon>
        <taxon>Paractinoplanes</taxon>
    </lineage>
</organism>
<dbReference type="SMART" id="SM00320">
    <property type="entry name" value="WD40"/>
    <property type="match status" value="10"/>
</dbReference>
<dbReference type="Proteomes" id="UP000623608">
    <property type="component" value="Unassembled WGS sequence"/>
</dbReference>
<feature type="repeat" description="WD" evidence="3">
    <location>
        <begin position="238"/>
        <end position="277"/>
    </location>
</feature>
<keyword evidence="2" id="KW-0677">Repeat</keyword>
<feature type="repeat" description="WD" evidence="3">
    <location>
        <begin position="371"/>
        <end position="414"/>
    </location>
</feature>
<dbReference type="PROSITE" id="PS50294">
    <property type="entry name" value="WD_REPEATS_REGION"/>
    <property type="match status" value="3"/>
</dbReference>
<dbReference type="InterPro" id="IPR019775">
    <property type="entry name" value="WD40_repeat_CS"/>
</dbReference>
<dbReference type="PANTHER" id="PTHR19848:SF8">
    <property type="entry name" value="F-BOX AND WD REPEAT DOMAIN CONTAINING 7"/>
    <property type="match status" value="1"/>
</dbReference>
<dbReference type="InterPro" id="IPR001680">
    <property type="entry name" value="WD40_rpt"/>
</dbReference>
<dbReference type="Gene3D" id="2.130.10.10">
    <property type="entry name" value="YVTN repeat-like/Quinoprotein amine dehydrogenase"/>
    <property type="match status" value="4"/>
</dbReference>
<dbReference type="SUPFAM" id="SSF50998">
    <property type="entry name" value="Quinoprotein alcohol dehydrogenase-like"/>
    <property type="match status" value="1"/>
</dbReference>
<sequence length="536" mass="56577">MTTGDDGTVRVWNLRARIQQHEPINGGGPLGTAALVADEPPLVAAAVRGGPVQVWTLDGQPRRPFAGHEGTVTALRAGVFDGVAVLVSAGTYHTVRIWDPRTNGQVAALTTQSEIRDVALLHDGHRHLVATAGDRVELWDPRTGEKVATLQSDNDSFATLTVLPGDGEHPQVAVAGRDSVVCQWDVTLGRSLPRTGHTQTVTAMAAGRMGDHIVILSGARDETIRLWDAASDLTRPPAVGHHGDVNALAVHRGHAFSAADDGRVAVWELATGARPRVVDFADWPDLVGEDTPFAVAYLADGDLVVAGGSHGTIAAWSLADGSPAWSVTHHRDAVNALATVDVADGQLLISGGDDQTVRVWNPSTQQELHILDGHTDWVTSLSTLVVDGRPIVASGGNDGAIRLWDAGTGDQLGPALLDDADCINAVVLAEVDGRLIVAGAGDDHLVRVWDAEHGKILHRLDRHTDEVHALALLPGPDPVLVSGGNDRTLRLWHPLSGRPLGTYHLPDAVRVLTPADLGDLLVAFGWEVALLRAAPG</sequence>
<dbReference type="InterPro" id="IPR011047">
    <property type="entry name" value="Quinoprotein_ADH-like_sf"/>
</dbReference>
<evidence type="ECO:0000256" key="1">
    <source>
        <dbReference type="ARBA" id="ARBA00022574"/>
    </source>
</evidence>
<dbReference type="AlphaFoldDB" id="A0A919NYZ3"/>
<feature type="repeat" description="WD" evidence="3">
    <location>
        <begin position="460"/>
        <end position="502"/>
    </location>
</feature>
<feature type="repeat" description="WD" evidence="3">
    <location>
        <begin position="194"/>
        <end position="228"/>
    </location>
</feature>
<comment type="caution">
    <text evidence="4">The sequence shown here is derived from an EMBL/GenBank/DDBJ whole genome shotgun (WGS) entry which is preliminary data.</text>
</comment>
<dbReference type="CDD" id="cd00200">
    <property type="entry name" value="WD40"/>
    <property type="match status" value="1"/>
</dbReference>
<evidence type="ECO:0008006" key="6">
    <source>
        <dbReference type="Google" id="ProtNLM"/>
    </source>
</evidence>
<reference evidence="4" key="1">
    <citation type="submission" date="2021-01" db="EMBL/GenBank/DDBJ databases">
        <title>Whole genome shotgun sequence of Actinoplanes tereljensis NBRC 105297.</title>
        <authorList>
            <person name="Komaki H."/>
            <person name="Tamura T."/>
        </authorList>
    </citation>
    <scope>NUCLEOTIDE SEQUENCE</scope>
    <source>
        <strain evidence="4">NBRC 105297</strain>
    </source>
</reference>
<feature type="repeat" description="WD" evidence="3">
    <location>
        <begin position="1"/>
        <end position="15"/>
    </location>
</feature>
<evidence type="ECO:0000313" key="4">
    <source>
        <dbReference type="EMBL" id="GIF26820.1"/>
    </source>
</evidence>
<gene>
    <name evidence="4" type="ORF">Ate02nite_95500</name>
</gene>
<dbReference type="EMBL" id="BOMY01000064">
    <property type="protein sequence ID" value="GIF26820.1"/>
    <property type="molecule type" value="Genomic_DNA"/>
</dbReference>
<evidence type="ECO:0000256" key="2">
    <source>
        <dbReference type="ARBA" id="ARBA00022737"/>
    </source>
</evidence>
<evidence type="ECO:0000256" key="3">
    <source>
        <dbReference type="PROSITE-ProRule" id="PRU00221"/>
    </source>
</evidence>
<dbReference type="PANTHER" id="PTHR19848">
    <property type="entry name" value="WD40 REPEAT PROTEIN"/>
    <property type="match status" value="1"/>
</dbReference>
<dbReference type="InterPro" id="IPR020472">
    <property type="entry name" value="WD40_PAC1"/>
</dbReference>
<protein>
    <recommendedName>
        <fullName evidence="6">WD40 repeat protein</fullName>
    </recommendedName>
</protein>
<dbReference type="SUPFAM" id="SSF50978">
    <property type="entry name" value="WD40 repeat-like"/>
    <property type="match status" value="1"/>
</dbReference>
<accession>A0A919NYZ3</accession>
<evidence type="ECO:0000313" key="5">
    <source>
        <dbReference type="Proteomes" id="UP000623608"/>
    </source>
</evidence>
<dbReference type="RefSeq" id="WP_203814607.1">
    <property type="nucleotide sequence ID" value="NZ_BOMY01000064.1"/>
</dbReference>
<proteinExistence type="predicted"/>